<dbReference type="AlphaFoldDB" id="A0A5E4WY37"/>
<organism evidence="1 2">
    <name type="scientific">Pandoraea horticolens</name>
    <dbReference type="NCBI Taxonomy" id="2508298"/>
    <lineage>
        <taxon>Bacteria</taxon>
        <taxon>Pseudomonadati</taxon>
        <taxon>Pseudomonadota</taxon>
        <taxon>Betaproteobacteria</taxon>
        <taxon>Burkholderiales</taxon>
        <taxon>Burkholderiaceae</taxon>
        <taxon>Pandoraea</taxon>
    </lineage>
</organism>
<evidence type="ECO:0000313" key="1">
    <source>
        <dbReference type="EMBL" id="VVE28889.1"/>
    </source>
</evidence>
<dbReference type="Proteomes" id="UP000343317">
    <property type="component" value="Unassembled WGS sequence"/>
</dbReference>
<gene>
    <name evidence="1" type="ORF">PHO31112_03531</name>
</gene>
<keyword evidence="2" id="KW-1185">Reference proteome</keyword>
<proteinExistence type="predicted"/>
<evidence type="ECO:0000313" key="2">
    <source>
        <dbReference type="Proteomes" id="UP000343317"/>
    </source>
</evidence>
<dbReference type="EMBL" id="CABPSM010000010">
    <property type="protein sequence ID" value="VVE28889.1"/>
    <property type="molecule type" value="Genomic_DNA"/>
</dbReference>
<accession>A0A5E4WY37</accession>
<dbReference type="RefSeq" id="WP_150621627.1">
    <property type="nucleotide sequence ID" value="NZ_CABPSM010000010.1"/>
</dbReference>
<sequence>MNDTNDSDLQGDGIWHIVESLDPLPELDFDTNAPTYDNYLFDEEHEYVGNRRVVATARVLDELVQRILEIGATNKGGVGSDFDDFLTDDA</sequence>
<reference evidence="1 2" key="1">
    <citation type="submission" date="2019-08" db="EMBL/GenBank/DDBJ databases">
        <authorList>
            <person name="Peeters C."/>
        </authorList>
    </citation>
    <scope>NUCLEOTIDE SEQUENCE [LARGE SCALE GENOMIC DNA]</scope>
    <source>
        <strain evidence="1 2">LMG 31112</strain>
    </source>
</reference>
<protein>
    <submittedName>
        <fullName evidence="1">Uncharacterized protein</fullName>
    </submittedName>
</protein>
<name>A0A5E4WY37_9BURK</name>